<gene>
    <name evidence="2" type="ORF">K457DRAFT_699154</name>
</gene>
<dbReference type="Proteomes" id="UP000078512">
    <property type="component" value="Unassembled WGS sequence"/>
</dbReference>
<keyword evidence="3" id="KW-1185">Reference proteome</keyword>
<dbReference type="AlphaFoldDB" id="A0A197JMW2"/>
<evidence type="ECO:0000313" key="2">
    <source>
        <dbReference type="EMBL" id="OAQ26303.1"/>
    </source>
</evidence>
<dbReference type="EMBL" id="KV442068">
    <property type="protein sequence ID" value="OAQ26303.1"/>
    <property type="molecule type" value="Genomic_DNA"/>
</dbReference>
<feature type="compositionally biased region" description="Basic residues" evidence="1">
    <location>
        <begin position="20"/>
        <end position="30"/>
    </location>
</feature>
<feature type="compositionally biased region" description="Polar residues" evidence="1">
    <location>
        <begin position="132"/>
        <end position="144"/>
    </location>
</feature>
<reference evidence="2 3" key="1">
    <citation type="submission" date="2016-05" db="EMBL/GenBank/DDBJ databases">
        <title>Genome sequencing reveals origins of a unique bacterial endosymbiosis in the earliest lineages of terrestrial Fungi.</title>
        <authorList>
            <consortium name="DOE Joint Genome Institute"/>
            <person name="Uehling J."/>
            <person name="Gryganskyi A."/>
            <person name="Hameed K."/>
            <person name="Tschaplinski T."/>
            <person name="Misztal P."/>
            <person name="Wu S."/>
            <person name="Desiro A."/>
            <person name="Vande Pol N."/>
            <person name="Du Z.-Y."/>
            <person name="Zienkiewicz A."/>
            <person name="Zienkiewicz K."/>
            <person name="Morin E."/>
            <person name="Tisserant E."/>
            <person name="Splivallo R."/>
            <person name="Hainaut M."/>
            <person name="Henrissat B."/>
            <person name="Ohm R."/>
            <person name="Kuo A."/>
            <person name="Yan J."/>
            <person name="Lipzen A."/>
            <person name="Nolan M."/>
            <person name="Labutti K."/>
            <person name="Barry K."/>
            <person name="Goldstein A."/>
            <person name="Labbe J."/>
            <person name="Schadt C."/>
            <person name="Tuskan G."/>
            <person name="Grigoriev I."/>
            <person name="Martin F."/>
            <person name="Vilgalys R."/>
            <person name="Bonito G."/>
        </authorList>
    </citation>
    <scope>NUCLEOTIDE SEQUENCE [LARGE SCALE GENOMIC DNA]</scope>
    <source>
        <strain evidence="2 3">AG-77</strain>
    </source>
</reference>
<evidence type="ECO:0000256" key="1">
    <source>
        <dbReference type="SAM" id="MobiDB-lite"/>
    </source>
</evidence>
<feature type="compositionally biased region" description="Low complexity" evidence="1">
    <location>
        <begin position="95"/>
        <end position="122"/>
    </location>
</feature>
<feature type="compositionally biased region" description="Polar residues" evidence="1">
    <location>
        <begin position="76"/>
        <end position="88"/>
    </location>
</feature>
<feature type="compositionally biased region" description="Polar residues" evidence="1">
    <location>
        <begin position="38"/>
        <end position="58"/>
    </location>
</feature>
<feature type="region of interest" description="Disordered" evidence="1">
    <location>
        <begin position="1"/>
        <end position="160"/>
    </location>
</feature>
<evidence type="ECO:0000313" key="3">
    <source>
        <dbReference type="Proteomes" id="UP000078512"/>
    </source>
</evidence>
<sequence length="215" mass="23262">MSTPNPASPSRQPQNGPPPPRKHNKKKSRSSWKAGFKSTPSSPLQSNLDGRSTGSTAPLTELSYGTNTNTNVNTNISGSTASTNNYSTLEMAPLTTSTPSNDINSNNNNSQSRTSRNPQSTSDNPEGRENRSLPQSQLPTNLKVDTSIKESKTSNNITTTATTTTATTAIAGKGSSTPRKNEFLQNLDIQLIKLQREEERGNTKCHKVRELYQGL</sequence>
<organism evidence="2 3">
    <name type="scientific">Linnemannia elongata AG-77</name>
    <dbReference type="NCBI Taxonomy" id="1314771"/>
    <lineage>
        <taxon>Eukaryota</taxon>
        <taxon>Fungi</taxon>
        <taxon>Fungi incertae sedis</taxon>
        <taxon>Mucoromycota</taxon>
        <taxon>Mortierellomycotina</taxon>
        <taxon>Mortierellomycetes</taxon>
        <taxon>Mortierellales</taxon>
        <taxon>Mortierellaceae</taxon>
        <taxon>Linnemannia</taxon>
    </lineage>
</organism>
<accession>A0A197JMW2</accession>
<proteinExistence type="predicted"/>
<feature type="compositionally biased region" description="Low complexity" evidence="1">
    <location>
        <begin position="66"/>
        <end position="75"/>
    </location>
</feature>
<protein>
    <submittedName>
        <fullName evidence="2">Uncharacterized protein</fullName>
    </submittedName>
</protein>
<name>A0A197JMW2_9FUNG</name>